<dbReference type="EMBL" id="CDMZ01005782">
    <property type="protein sequence ID" value="CEM54372.1"/>
    <property type="molecule type" value="Genomic_DNA"/>
</dbReference>
<name>A0A0G4IBE1_9ALVE</name>
<dbReference type="VEuPathDB" id="CryptoDB:Cvel_12727"/>
<organism evidence="2">
    <name type="scientific">Chromera velia CCMP2878</name>
    <dbReference type="NCBI Taxonomy" id="1169474"/>
    <lineage>
        <taxon>Eukaryota</taxon>
        <taxon>Sar</taxon>
        <taxon>Alveolata</taxon>
        <taxon>Colpodellida</taxon>
        <taxon>Chromeraceae</taxon>
        <taxon>Chromera</taxon>
    </lineage>
</organism>
<feature type="region of interest" description="Disordered" evidence="1">
    <location>
        <begin position="1"/>
        <end position="54"/>
    </location>
</feature>
<feature type="region of interest" description="Disordered" evidence="1">
    <location>
        <begin position="155"/>
        <end position="196"/>
    </location>
</feature>
<sequence length="196" mass="22017">MPMRPLNSGARPFPSRRMEETVPEFHALNLEEAVSETQVTPEPSQTTEGSPSPVLGEARVFIPEEPLDEKQNFGVVNGAWFDQRQENHFNGPYTQNFNQWNGNNVGTIGTVFGGGPRPPYGYYGRRLQEDYNTYTGNNPELVVDDWTRVWERTRTATEVPETVSPPSPAPETETETGGEKGIFRRLRGQASIPYSK</sequence>
<accession>A0A0G4IBE1</accession>
<protein>
    <submittedName>
        <fullName evidence="2">Uncharacterized protein</fullName>
    </submittedName>
</protein>
<feature type="compositionally biased region" description="Polar residues" evidence="1">
    <location>
        <begin position="35"/>
        <end position="50"/>
    </location>
</feature>
<proteinExistence type="predicted"/>
<evidence type="ECO:0000256" key="1">
    <source>
        <dbReference type="SAM" id="MobiDB-lite"/>
    </source>
</evidence>
<evidence type="ECO:0000313" key="2">
    <source>
        <dbReference type="EMBL" id="CEM54372.1"/>
    </source>
</evidence>
<gene>
    <name evidence="2" type="ORF">Cvel_12727</name>
</gene>
<dbReference type="AlphaFoldDB" id="A0A0G4IBE1"/>
<reference evidence="2" key="1">
    <citation type="submission" date="2014-11" db="EMBL/GenBank/DDBJ databases">
        <authorList>
            <person name="Otto D Thomas"/>
            <person name="Naeem Raeece"/>
        </authorList>
    </citation>
    <scope>NUCLEOTIDE SEQUENCE</scope>
</reference>